<protein>
    <recommendedName>
        <fullName evidence="2">Ubiquitin-like-conjugating enzyme ATG10</fullName>
    </recommendedName>
    <alternativeName>
        <fullName evidence="6">Autophagy-related protein 10</fullName>
    </alternativeName>
</protein>
<evidence type="ECO:0000313" key="7">
    <source>
        <dbReference type="EMBL" id="EDW58772.2"/>
    </source>
</evidence>
<dbReference type="GO" id="GO:0032446">
    <property type="term" value="P:protein modification by small protein conjugation"/>
    <property type="evidence" value="ECO:0007669"/>
    <property type="project" value="TreeGrafter"/>
</dbReference>
<dbReference type="Gene3D" id="3.30.1460.50">
    <property type="match status" value="1"/>
</dbReference>
<dbReference type="AlphaFoldDB" id="B4ME07"/>
<dbReference type="HOGENOM" id="CLU_072332_4_1_1"/>
<dbReference type="STRING" id="7244.B4ME07"/>
<comment type="similarity">
    <text evidence="1">Belongs to the ATG10 family.</text>
</comment>
<dbReference type="GO" id="GO:0000422">
    <property type="term" value="P:autophagy of mitochondrion"/>
    <property type="evidence" value="ECO:0007669"/>
    <property type="project" value="TreeGrafter"/>
</dbReference>
<dbReference type="InParanoid" id="B4ME07"/>
<evidence type="ECO:0000256" key="5">
    <source>
        <dbReference type="ARBA" id="ARBA00023006"/>
    </source>
</evidence>
<dbReference type="PANTHER" id="PTHR14957">
    <property type="entry name" value="UBIQUITIN-LIKE-CONJUGATING ENZYME ATG10"/>
    <property type="match status" value="1"/>
</dbReference>
<dbReference type="OrthoDB" id="4089664at2759"/>
<keyword evidence="8" id="KW-1185">Reference proteome</keyword>
<accession>B4ME07</accession>
<gene>
    <name evidence="7" type="primary">Dvir\GJ17730</name>
    <name evidence="7" type="ORF">Dvir_GJ17730</name>
</gene>
<evidence type="ECO:0000256" key="4">
    <source>
        <dbReference type="ARBA" id="ARBA00022786"/>
    </source>
</evidence>
<dbReference type="FunCoup" id="B4ME07">
    <property type="interactions" value="96"/>
</dbReference>
<keyword evidence="4" id="KW-0833">Ubl conjugation pathway</keyword>
<evidence type="ECO:0000256" key="2">
    <source>
        <dbReference type="ARBA" id="ARBA00021099"/>
    </source>
</evidence>
<dbReference type="Proteomes" id="UP000008792">
    <property type="component" value="Unassembled WGS sequence"/>
</dbReference>
<dbReference type="Pfam" id="PF03987">
    <property type="entry name" value="Autophagy_act_C"/>
    <property type="match status" value="1"/>
</dbReference>
<dbReference type="GO" id="GO:0005829">
    <property type="term" value="C:cytosol"/>
    <property type="evidence" value="ECO:0007669"/>
    <property type="project" value="TreeGrafter"/>
</dbReference>
<evidence type="ECO:0000256" key="1">
    <source>
        <dbReference type="ARBA" id="ARBA00005696"/>
    </source>
</evidence>
<dbReference type="GO" id="GO:0000045">
    <property type="term" value="P:autophagosome assembly"/>
    <property type="evidence" value="ECO:0007669"/>
    <property type="project" value="TreeGrafter"/>
</dbReference>
<dbReference type="GO" id="GO:0061651">
    <property type="term" value="F:Atg12 conjugating enzyme activity"/>
    <property type="evidence" value="ECO:0007669"/>
    <property type="project" value="TreeGrafter"/>
</dbReference>
<evidence type="ECO:0000313" key="8">
    <source>
        <dbReference type="Proteomes" id="UP000008792"/>
    </source>
</evidence>
<sequence length="205" mass="24197">MRIFRWPHWRRSHAILNGENASPHLIIAQHNMNATLTWPEFLSQAKQFLDISQQLNDSWQLYKKDDEEPNSFLKYTQKIKCKANDELINVEYHIVYSVSYQVPMLYFQAHRSDGRLLDLEATWSVFMPDASRTDLYEMLTQMEHPVLFRPFMALHPCRTCEILAQFGKQSRNLVLTFISIYGPYVKLSLANAYGLYIEENERSID</sequence>
<dbReference type="EMBL" id="CH940662">
    <property type="protein sequence ID" value="EDW58772.2"/>
    <property type="molecule type" value="Genomic_DNA"/>
</dbReference>
<proteinExistence type="inferred from homology"/>
<dbReference type="InterPro" id="IPR007135">
    <property type="entry name" value="Atg3/Atg10"/>
</dbReference>
<evidence type="ECO:0000256" key="3">
    <source>
        <dbReference type="ARBA" id="ARBA00022679"/>
    </source>
</evidence>
<reference evidence="7 8" key="1">
    <citation type="journal article" date="2007" name="Nature">
        <title>Evolution of genes and genomes on the Drosophila phylogeny.</title>
        <authorList>
            <consortium name="Drosophila 12 Genomes Consortium"/>
            <person name="Clark A.G."/>
            <person name="Eisen M.B."/>
            <person name="Smith D.R."/>
            <person name="Bergman C.M."/>
            <person name="Oliver B."/>
            <person name="Markow T.A."/>
            <person name="Kaufman T.C."/>
            <person name="Kellis M."/>
            <person name="Gelbart W."/>
            <person name="Iyer V.N."/>
            <person name="Pollard D.A."/>
            <person name="Sackton T.B."/>
            <person name="Larracuente A.M."/>
            <person name="Singh N.D."/>
            <person name="Abad J.P."/>
            <person name="Abt D.N."/>
            <person name="Adryan B."/>
            <person name="Aguade M."/>
            <person name="Akashi H."/>
            <person name="Anderson W.W."/>
            <person name="Aquadro C.F."/>
            <person name="Ardell D.H."/>
            <person name="Arguello R."/>
            <person name="Artieri C.G."/>
            <person name="Barbash D.A."/>
            <person name="Barker D."/>
            <person name="Barsanti P."/>
            <person name="Batterham P."/>
            <person name="Batzoglou S."/>
            <person name="Begun D."/>
            <person name="Bhutkar A."/>
            <person name="Blanco E."/>
            <person name="Bosak S.A."/>
            <person name="Bradley R.K."/>
            <person name="Brand A.D."/>
            <person name="Brent M.R."/>
            <person name="Brooks A.N."/>
            <person name="Brown R.H."/>
            <person name="Butlin R.K."/>
            <person name="Caggese C."/>
            <person name="Calvi B.R."/>
            <person name="Bernardo de Carvalho A."/>
            <person name="Caspi A."/>
            <person name="Castrezana S."/>
            <person name="Celniker S.E."/>
            <person name="Chang J.L."/>
            <person name="Chapple C."/>
            <person name="Chatterji S."/>
            <person name="Chinwalla A."/>
            <person name="Civetta A."/>
            <person name="Clifton S.W."/>
            <person name="Comeron J.M."/>
            <person name="Costello J.C."/>
            <person name="Coyne J.A."/>
            <person name="Daub J."/>
            <person name="David R.G."/>
            <person name="Delcher A.L."/>
            <person name="Delehaunty K."/>
            <person name="Do C.B."/>
            <person name="Ebling H."/>
            <person name="Edwards K."/>
            <person name="Eickbush T."/>
            <person name="Evans J.D."/>
            <person name="Filipski A."/>
            <person name="Findeiss S."/>
            <person name="Freyhult E."/>
            <person name="Fulton L."/>
            <person name="Fulton R."/>
            <person name="Garcia A.C."/>
            <person name="Gardiner A."/>
            <person name="Garfield D.A."/>
            <person name="Garvin B.E."/>
            <person name="Gibson G."/>
            <person name="Gilbert D."/>
            <person name="Gnerre S."/>
            <person name="Godfrey J."/>
            <person name="Good R."/>
            <person name="Gotea V."/>
            <person name="Gravely B."/>
            <person name="Greenberg A.J."/>
            <person name="Griffiths-Jones S."/>
            <person name="Gross S."/>
            <person name="Guigo R."/>
            <person name="Gustafson E.A."/>
            <person name="Haerty W."/>
            <person name="Hahn M.W."/>
            <person name="Halligan D.L."/>
            <person name="Halpern A.L."/>
            <person name="Halter G.M."/>
            <person name="Han M.V."/>
            <person name="Heger A."/>
            <person name="Hillier L."/>
            <person name="Hinrichs A.S."/>
            <person name="Holmes I."/>
            <person name="Hoskins R.A."/>
            <person name="Hubisz M.J."/>
            <person name="Hultmark D."/>
            <person name="Huntley M.A."/>
            <person name="Jaffe D.B."/>
            <person name="Jagadeeshan S."/>
            <person name="Jeck W.R."/>
            <person name="Johnson J."/>
            <person name="Jones C.D."/>
            <person name="Jordan W.C."/>
            <person name="Karpen G.H."/>
            <person name="Kataoka E."/>
            <person name="Keightley P.D."/>
            <person name="Kheradpour P."/>
            <person name="Kirkness E.F."/>
            <person name="Koerich L.B."/>
            <person name="Kristiansen K."/>
            <person name="Kudrna D."/>
            <person name="Kulathinal R.J."/>
            <person name="Kumar S."/>
            <person name="Kwok R."/>
            <person name="Lander E."/>
            <person name="Langley C.H."/>
            <person name="Lapoint R."/>
            <person name="Lazzaro B.P."/>
            <person name="Lee S.J."/>
            <person name="Levesque L."/>
            <person name="Li R."/>
            <person name="Lin C.F."/>
            <person name="Lin M.F."/>
            <person name="Lindblad-Toh K."/>
            <person name="Llopart A."/>
            <person name="Long M."/>
            <person name="Low L."/>
            <person name="Lozovsky E."/>
            <person name="Lu J."/>
            <person name="Luo M."/>
            <person name="Machado C.A."/>
            <person name="Makalowski W."/>
            <person name="Marzo M."/>
            <person name="Matsuda M."/>
            <person name="Matzkin L."/>
            <person name="McAllister B."/>
            <person name="McBride C.S."/>
            <person name="McKernan B."/>
            <person name="McKernan K."/>
            <person name="Mendez-Lago M."/>
            <person name="Minx P."/>
            <person name="Mollenhauer M.U."/>
            <person name="Montooth K."/>
            <person name="Mount S.M."/>
            <person name="Mu X."/>
            <person name="Myers E."/>
            <person name="Negre B."/>
            <person name="Newfeld S."/>
            <person name="Nielsen R."/>
            <person name="Noor M.A."/>
            <person name="O'Grady P."/>
            <person name="Pachter L."/>
            <person name="Papaceit M."/>
            <person name="Parisi M.J."/>
            <person name="Parisi M."/>
            <person name="Parts L."/>
            <person name="Pedersen J.S."/>
            <person name="Pesole G."/>
            <person name="Phillippy A.M."/>
            <person name="Ponting C.P."/>
            <person name="Pop M."/>
            <person name="Porcelli D."/>
            <person name="Powell J.R."/>
            <person name="Prohaska S."/>
            <person name="Pruitt K."/>
            <person name="Puig M."/>
            <person name="Quesneville H."/>
            <person name="Ram K.R."/>
            <person name="Rand D."/>
            <person name="Rasmussen M.D."/>
            <person name="Reed L.K."/>
            <person name="Reenan R."/>
            <person name="Reily A."/>
            <person name="Remington K.A."/>
            <person name="Rieger T.T."/>
            <person name="Ritchie M.G."/>
            <person name="Robin C."/>
            <person name="Rogers Y.H."/>
            <person name="Rohde C."/>
            <person name="Rozas J."/>
            <person name="Rubenfield M.J."/>
            <person name="Ruiz A."/>
            <person name="Russo S."/>
            <person name="Salzberg S.L."/>
            <person name="Sanchez-Gracia A."/>
            <person name="Saranga D.J."/>
            <person name="Sato H."/>
            <person name="Schaeffer S.W."/>
            <person name="Schatz M.C."/>
            <person name="Schlenke T."/>
            <person name="Schwartz R."/>
            <person name="Segarra C."/>
            <person name="Singh R.S."/>
            <person name="Sirot L."/>
            <person name="Sirota M."/>
            <person name="Sisneros N.B."/>
            <person name="Smith C.D."/>
            <person name="Smith T.F."/>
            <person name="Spieth J."/>
            <person name="Stage D.E."/>
            <person name="Stark A."/>
            <person name="Stephan W."/>
            <person name="Strausberg R.L."/>
            <person name="Strempel S."/>
            <person name="Sturgill D."/>
            <person name="Sutton G."/>
            <person name="Sutton G.G."/>
            <person name="Tao W."/>
            <person name="Teichmann S."/>
            <person name="Tobari Y.N."/>
            <person name="Tomimura Y."/>
            <person name="Tsolas J.M."/>
            <person name="Valente V.L."/>
            <person name="Venter E."/>
            <person name="Venter J.C."/>
            <person name="Vicario S."/>
            <person name="Vieira F.G."/>
            <person name="Vilella A.J."/>
            <person name="Villasante A."/>
            <person name="Walenz B."/>
            <person name="Wang J."/>
            <person name="Wasserman M."/>
            <person name="Watts T."/>
            <person name="Wilson D."/>
            <person name="Wilson R.K."/>
            <person name="Wing R.A."/>
            <person name="Wolfner M.F."/>
            <person name="Wong A."/>
            <person name="Wong G.K."/>
            <person name="Wu C.I."/>
            <person name="Wu G."/>
            <person name="Yamamoto D."/>
            <person name="Yang H.P."/>
            <person name="Yang S.P."/>
            <person name="Yorke J.A."/>
            <person name="Yoshida K."/>
            <person name="Zdobnov E."/>
            <person name="Zhang P."/>
            <person name="Zhang Y."/>
            <person name="Zimin A.V."/>
            <person name="Baldwin J."/>
            <person name="Abdouelleil A."/>
            <person name="Abdulkadir J."/>
            <person name="Abebe A."/>
            <person name="Abera B."/>
            <person name="Abreu J."/>
            <person name="Acer S.C."/>
            <person name="Aftuck L."/>
            <person name="Alexander A."/>
            <person name="An P."/>
            <person name="Anderson E."/>
            <person name="Anderson S."/>
            <person name="Arachi H."/>
            <person name="Azer M."/>
            <person name="Bachantsang P."/>
            <person name="Barry A."/>
            <person name="Bayul T."/>
            <person name="Berlin A."/>
            <person name="Bessette D."/>
            <person name="Bloom T."/>
            <person name="Blye J."/>
            <person name="Boguslavskiy L."/>
            <person name="Bonnet C."/>
            <person name="Boukhgalter B."/>
            <person name="Bourzgui I."/>
            <person name="Brown A."/>
            <person name="Cahill P."/>
            <person name="Channer S."/>
            <person name="Cheshatsang Y."/>
            <person name="Chuda L."/>
            <person name="Citroen M."/>
            <person name="Collymore A."/>
            <person name="Cooke P."/>
            <person name="Costello M."/>
            <person name="D'Aco K."/>
            <person name="Daza R."/>
            <person name="De Haan G."/>
            <person name="DeGray S."/>
            <person name="DeMaso C."/>
            <person name="Dhargay N."/>
            <person name="Dooley K."/>
            <person name="Dooley E."/>
            <person name="Doricent M."/>
            <person name="Dorje P."/>
            <person name="Dorjee K."/>
            <person name="Dupes A."/>
            <person name="Elong R."/>
            <person name="Falk J."/>
            <person name="Farina A."/>
            <person name="Faro S."/>
            <person name="Ferguson D."/>
            <person name="Fisher S."/>
            <person name="Foley C.D."/>
            <person name="Franke A."/>
            <person name="Friedrich D."/>
            <person name="Gadbois L."/>
            <person name="Gearin G."/>
            <person name="Gearin C.R."/>
            <person name="Giannoukos G."/>
            <person name="Goode T."/>
            <person name="Graham J."/>
            <person name="Grandbois E."/>
            <person name="Grewal S."/>
            <person name="Gyaltsen K."/>
            <person name="Hafez N."/>
            <person name="Hagos B."/>
            <person name="Hall J."/>
            <person name="Henson C."/>
            <person name="Hollinger A."/>
            <person name="Honan T."/>
            <person name="Huard M.D."/>
            <person name="Hughes L."/>
            <person name="Hurhula B."/>
            <person name="Husby M.E."/>
            <person name="Kamat A."/>
            <person name="Kanga B."/>
            <person name="Kashin S."/>
            <person name="Khazanovich D."/>
            <person name="Kisner P."/>
            <person name="Lance K."/>
            <person name="Lara M."/>
            <person name="Lee W."/>
            <person name="Lennon N."/>
            <person name="Letendre F."/>
            <person name="LeVine R."/>
            <person name="Lipovsky A."/>
            <person name="Liu X."/>
            <person name="Liu J."/>
            <person name="Liu S."/>
            <person name="Lokyitsang T."/>
            <person name="Lokyitsang Y."/>
            <person name="Lubonja R."/>
            <person name="Lui A."/>
            <person name="MacDonald P."/>
            <person name="Magnisalis V."/>
            <person name="Maru K."/>
            <person name="Matthews C."/>
            <person name="McCusker W."/>
            <person name="McDonough S."/>
            <person name="Mehta T."/>
            <person name="Meldrim J."/>
            <person name="Meneus L."/>
            <person name="Mihai O."/>
            <person name="Mihalev A."/>
            <person name="Mihova T."/>
            <person name="Mittelman R."/>
            <person name="Mlenga V."/>
            <person name="Montmayeur A."/>
            <person name="Mulrain L."/>
            <person name="Navidi A."/>
            <person name="Naylor J."/>
            <person name="Negash T."/>
            <person name="Nguyen T."/>
            <person name="Nguyen N."/>
            <person name="Nicol R."/>
            <person name="Norbu C."/>
            <person name="Norbu N."/>
            <person name="Novod N."/>
            <person name="O'Neill B."/>
            <person name="Osman S."/>
            <person name="Markiewicz E."/>
            <person name="Oyono O.L."/>
            <person name="Patti C."/>
            <person name="Phunkhang P."/>
            <person name="Pierre F."/>
            <person name="Priest M."/>
            <person name="Raghuraman S."/>
            <person name="Rege F."/>
            <person name="Reyes R."/>
            <person name="Rise C."/>
            <person name="Rogov P."/>
            <person name="Ross K."/>
            <person name="Ryan E."/>
            <person name="Settipalli S."/>
            <person name="Shea T."/>
            <person name="Sherpa N."/>
            <person name="Shi L."/>
            <person name="Shih D."/>
            <person name="Sparrow T."/>
            <person name="Spaulding J."/>
            <person name="Stalker J."/>
            <person name="Stange-Thomann N."/>
            <person name="Stavropoulos S."/>
            <person name="Stone C."/>
            <person name="Strader C."/>
            <person name="Tesfaye S."/>
            <person name="Thomson T."/>
            <person name="Thoulutsang Y."/>
            <person name="Thoulutsang D."/>
            <person name="Topham K."/>
            <person name="Topping I."/>
            <person name="Tsamla T."/>
            <person name="Vassiliev H."/>
            <person name="Vo A."/>
            <person name="Wangchuk T."/>
            <person name="Wangdi T."/>
            <person name="Weiand M."/>
            <person name="Wilkinson J."/>
            <person name="Wilson A."/>
            <person name="Yadav S."/>
            <person name="Young G."/>
            <person name="Yu Q."/>
            <person name="Zembek L."/>
            <person name="Zhong D."/>
            <person name="Zimmer A."/>
            <person name="Zwirko Z."/>
            <person name="Jaffe D.B."/>
            <person name="Alvarez P."/>
            <person name="Brockman W."/>
            <person name="Butler J."/>
            <person name="Chin C."/>
            <person name="Gnerre S."/>
            <person name="Grabherr M."/>
            <person name="Kleber M."/>
            <person name="Mauceli E."/>
            <person name="MacCallum I."/>
        </authorList>
    </citation>
    <scope>NUCLEOTIDE SEQUENCE [LARGE SCALE GENOMIC DNA]</scope>
    <source>
        <strain evidence="8">Tucson 15010-1051.87</strain>
    </source>
</reference>
<evidence type="ECO:0000256" key="6">
    <source>
        <dbReference type="ARBA" id="ARBA00029833"/>
    </source>
</evidence>
<keyword evidence="3" id="KW-0808">Transferase</keyword>
<keyword evidence="5" id="KW-0072">Autophagy</keyword>
<name>B4ME07_DROVI</name>
<dbReference type="PANTHER" id="PTHR14957:SF1">
    <property type="entry name" value="UBIQUITIN-LIKE-CONJUGATING ENZYME ATG10"/>
    <property type="match status" value="1"/>
</dbReference>
<organism evidence="7 8">
    <name type="scientific">Drosophila virilis</name>
    <name type="common">Fruit fly</name>
    <dbReference type="NCBI Taxonomy" id="7244"/>
    <lineage>
        <taxon>Eukaryota</taxon>
        <taxon>Metazoa</taxon>
        <taxon>Ecdysozoa</taxon>
        <taxon>Arthropoda</taxon>
        <taxon>Hexapoda</taxon>
        <taxon>Insecta</taxon>
        <taxon>Pterygota</taxon>
        <taxon>Neoptera</taxon>
        <taxon>Endopterygota</taxon>
        <taxon>Diptera</taxon>
        <taxon>Brachycera</taxon>
        <taxon>Muscomorpha</taxon>
        <taxon>Ephydroidea</taxon>
        <taxon>Drosophilidae</taxon>
        <taxon>Drosophila</taxon>
    </lineage>
</organism>